<accession>A0AAV4EYR7</accession>
<evidence type="ECO:0000259" key="6">
    <source>
        <dbReference type="PROSITE" id="PS51165"/>
    </source>
</evidence>
<dbReference type="GO" id="GO:0030488">
    <property type="term" value="P:tRNA methylation"/>
    <property type="evidence" value="ECO:0007669"/>
    <property type="project" value="TreeGrafter"/>
</dbReference>
<dbReference type="SUPFAM" id="SSF53335">
    <property type="entry name" value="S-adenosyl-L-methionine-dependent methyltransferases"/>
    <property type="match status" value="1"/>
</dbReference>
<feature type="compositionally biased region" description="Low complexity" evidence="5">
    <location>
        <begin position="483"/>
        <end position="503"/>
    </location>
</feature>
<keyword evidence="8" id="KW-1185">Reference proteome</keyword>
<dbReference type="InterPro" id="IPR000241">
    <property type="entry name" value="RlmKL-like_Mtase"/>
</dbReference>
<feature type="compositionally biased region" description="Basic and acidic residues" evidence="5">
    <location>
        <begin position="458"/>
        <end position="479"/>
    </location>
</feature>
<feature type="compositionally biased region" description="Basic residues" evidence="5">
    <location>
        <begin position="149"/>
        <end position="165"/>
    </location>
</feature>
<proteinExistence type="predicted"/>
<feature type="region of interest" description="Disordered" evidence="5">
    <location>
        <begin position="439"/>
        <end position="538"/>
    </location>
</feature>
<feature type="compositionally biased region" description="Polar residues" evidence="5">
    <location>
        <begin position="444"/>
        <end position="456"/>
    </location>
</feature>
<feature type="region of interest" description="Disordered" evidence="5">
    <location>
        <begin position="138"/>
        <end position="286"/>
    </location>
</feature>
<dbReference type="InterPro" id="IPR004114">
    <property type="entry name" value="THUMP_dom"/>
</dbReference>
<dbReference type="EMBL" id="BMAT01000427">
    <property type="protein sequence ID" value="GFR66102.1"/>
    <property type="molecule type" value="Genomic_DNA"/>
</dbReference>
<keyword evidence="2" id="KW-0489">Methyltransferase</keyword>
<dbReference type="SMART" id="SM00981">
    <property type="entry name" value="THUMP"/>
    <property type="match status" value="1"/>
</dbReference>
<dbReference type="Gene3D" id="3.40.50.150">
    <property type="entry name" value="Vaccinia Virus protein VP39"/>
    <property type="match status" value="1"/>
</dbReference>
<dbReference type="GO" id="GO:0043527">
    <property type="term" value="C:tRNA methyltransferase complex"/>
    <property type="evidence" value="ECO:0007669"/>
    <property type="project" value="UniProtKB-ARBA"/>
</dbReference>
<dbReference type="Pfam" id="PF01170">
    <property type="entry name" value="UPF0020"/>
    <property type="match status" value="1"/>
</dbReference>
<organism evidence="7 8">
    <name type="scientific">Elysia marginata</name>
    <dbReference type="NCBI Taxonomy" id="1093978"/>
    <lineage>
        <taxon>Eukaryota</taxon>
        <taxon>Metazoa</taxon>
        <taxon>Spiralia</taxon>
        <taxon>Lophotrochozoa</taxon>
        <taxon>Mollusca</taxon>
        <taxon>Gastropoda</taxon>
        <taxon>Heterobranchia</taxon>
        <taxon>Euthyneura</taxon>
        <taxon>Panpulmonata</taxon>
        <taxon>Sacoglossa</taxon>
        <taxon>Placobranchoidea</taxon>
        <taxon>Plakobranchidae</taxon>
        <taxon>Elysia</taxon>
    </lineage>
</organism>
<dbReference type="GO" id="GO:0005737">
    <property type="term" value="C:cytoplasm"/>
    <property type="evidence" value="ECO:0007669"/>
    <property type="project" value="UniProtKB-SubCell"/>
</dbReference>
<dbReference type="FunFam" id="3.40.50.150:FF:000073">
    <property type="entry name" value="THUMP domain containing 3"/>
    <property type="match status" value="1"/>
</dbReference>
<comment type="subcellular location">
    <subcellularLocation>
        <location evidence="1">Cytoplasm</location>
    </subcellularLocation>
</comment>
<dbReference type="Gene3D" id="3.30.2130.30">
    <property type="match status" value="1"/>
</dbReference>
<keyword evidence="2" id="KW-0808">Transferase</keyword>
<feature type="compositionally biased region" description="Basic and acidic residues" evidence="5">
    <location>
        <begin position="208"/>
        <end position="224"/>
    </location>
</feature>
<feature type="region of interest" description="Disordered" evidence="5">
    <location>
        <begin position="329"/>
        <end position="383"/>
    </location>
</feature>
<evidence type="ECO:0000313" key="7">
    <source>
        <dbReference type="EMBL" id="GFR66102.1"/>
    </source>
</evidence>
<comment type="caution">
    <text evidence="7">The sequence shown here is derived from an EMBL/GenBank/DDBJ whole genome shotgun (WGS) entry which is preliminary data.</text>
</comment>
<dbReference type="SUPFAM" id="SSF143437">
    <property type="entry name" value="THUMP domain-like"/>
    <property type="match status" value="1"/>
</dbReference>
<feature type="compositionally biased region" description="Polar residues" evidence="5">
    <location>
        <begin position="515"/>
        <end position="528"/>
    </location>
</feature>
<protein>
    <submittedName>
        <fullName evidence="7">THUMP domain-containing protein 3</fullName>
    </submittedName>
</protein>
<dbReference type="PROSITE" id="PS51165">
    <property type="entry name" value="THUMP"/>
    <property type="match status" value="1"/>
</dbReference>
<reference evidence="7 8" key="1">
    <citation type="journal article" date="2021" name="Elife">
        <title>Chloroplast acquisition without the gene transfer in kleptoplastic sea slugs, Plakobranchus ocellatus.</title>
        <authorList>
            <person name="Maeda T."/>
            <person name="Takahashi S."/>
            <person name="Yoshida T."/>
            <person name="Shimamura S."/>
            <person name="Takaki Y."/>
            <person name="Nagai Y."/>
            <person name="Toyoda A."/>
            <person name="Suzuki Y."/>
            <person name="Arimoto A."/>
            <person name="Ishii H."/>
            <person name="Satoh N."/>
            <person name="Nishiyama T."/>
            <person name="Hasebe M."/>
            <person name="Maruyama T."/>
            <person name="Minagawa J."/>
            <person name="Obokata J."/>
            <person name="Shigenobu S."/>
        </authorList>
    </citation>
    <scope>NUCLEOTIDE SEQUENCE [LARGE SCALE GENOMIC DNA]</scope>
</reference>
<dbReference type="GO" id="GO:0016423">
    <property type="term" value="F:tRNA (guanine) methyltransferase activity"/>
    <property type="evidence" value="ECO:0007669"/>
    <property type="project" value="TreeGrafter"/>
</dbReference>
<evidence type="ECO:0000256" key="3">
    <source>
        <dbReference type="ARBA" id="ARBA00022694"/>
    </source>
</evidence>
<dbReference type="Pfam" id="PF02926">
    <property type="entry name" value="THUMP"/>
    <property type="match status" value="1"/>
</dbReference>
<feature type="compositionally biased region" description="Basic and acidic residues" evidence="5">
    <location>
        <begin position="237"/>
        <end position="286"/>
    </location>
</feature>
<dbReference type="PANTHER" id="PTHR14911:SF13">
    <property type="entry name" value="TRNA (GUANINE(6)-N2)-METHYLTRANSFERASE THUMP3"/>
    <property type="match status" value="1"/>
</dbReference>
<feature type="domain" description="THUMP" evidence="6">
    <location>
        <begin position="589"/>
        <end position="699"/>
    </location>
</feature>
<keyword evidence="3" id="KW-0819">tRNA processing</keyword>
<keyword evidence="4" id="KW-0694">RNA-binding</keyword>
<name>A0AAV4EYR7_9GAST</name>
<dbReference type="PANTHER" id="PTHR14911">
    <property type="entry name" value="THUMP DOMAIN-CONTAINING"/>
    <property type="match status" value="1"/>
</dbReference>
<evidence type="ECO:0000256" key="4">
    <source>
        <dbReference type="PROSITE-ProRule" id="PRU00529"/>
    </source>
</evidence>
<evidence type="ECO:0000256" key="2">
    <source>
        <dbReference type="ARBA" id="ARBA00022603"/>
    </source>
</evidence>
<evidence type="ECO:0000256" key="5">
    <source>
        <dbReference type="SAM" id="MobiDB-lite"/>
    </source>
</evidence>
<gene>
    <name evidence="7" type="ORF">ElyMa_000219400</name>
</gene>
<feature type="region of interest" description="Disordered" evidence="5">
    <location>
        <begin position="594"/>
        <end position="641"/>
    </location>
</feature>
<evidence type="ECO:0000313" key="8">
    <source>
        <dbReference type="Proteomes" id="UP000762676"/>
    </source>
</evidence>
<dbReference type="Proteomes" id="UP000762676">
    <property type="component" value="Unassembled WGS sequence"/>
</dbReference>
<evidence type="ECO:0000256" key="1">
    <source>
        <dbReference type="ARBA" id="ARBA00004496"/>
    </source>
</evidence>
<sequence length="842" mass="92224">MASAGDTSSEGFETLCTIEASVVTGFEECARGEAKEKFEADVKTSRGKINWKIPMSRLPEVLKMKSIDNCRVVMHTVPHFKFTDQNDSLARIQKMILDIDWETGLRAWKQLFDFPYPIASRPDIIPSPEDLVDVVVMTRLPQPKDKQEKKKKNQGKGKGKKKSKDRRQGQNQEMESEKQVSQQEGLNTDAGDTVNPEDWPDNTAQAESVEKTTDAAEGAEKSMESESQSYSGAGDFVDMKLERSDRDFSKVECEEADLKSEKDSKDGESSKNECSESSSDDVRCDDSAEKIIKSDYAESAGSAGVDLMSEKTVIDNAVDDTEKMKPAVQALGSEDEVSENKEAYLEDGSGDGAKNELGQSMKVPDREDAFKSELSQSTEVLEGEECKPQAIAAPKVVVVKKVTSAEIPEIDIKVLNQPPTENVFPTALESKDLRHLEPMEVDSPNASFNLRSTLASSEKGEEETRSDTKDNANETKSDIIVDSAGNNSPTSSPTSAAAAFASSIINRLCSPPTSPTKENLADTTCTTPPSTPIASIENPFYAISNGHASNGFGSSVDPEPYNKDVAITVPDSQLLVLSEPTVSSSNILTEISALELEGRPSQTETPACEPCEESKEAQVTSDKDTNAQKSSKPEPDPTKPKFRVTCNRVGEHPFDSSSAAASFGSAVITYFKWPVDLKKFDIEVLLNIDNEEVSVSIALTKTSLHNRNMVAFGPTTLRPTICYNMLRLCRIRNGDFICDPMCGTSAIPIESALNWTNCFTFGGDFHEKAIERTAVNISAIDIQQKENNKSHLKLDAVQWNINNFPLRDSCVDVFISDLVRNILFYYLISISPEIIAIDGLGL</sequence>
<dbReference type="AlphaFoldDB" id="A0AAV4EYR7"/>
<feature type="compositionally biased region" description="Basic and acidic residues" evidence="5">
    <location>
        <begin position="612"/>
        <end position="639"/>
    </location>
</feature>
<dbReference type="InterPro" id="IPR029063">
    <property type="entry name" value="SAM-dependent_MTases_sf"/>
</dbReference>
<dbReference type="GO" id="GO:0003723">
    <property type="term" value="F:RNA binding"/>
    <property type="evidence" value="ECO:0007669"/>
    <property type="project" value="UniProtKB-UniRule"/>
</dbReference>